<evidence type="ECO:0000256" key="2">
    <source>
        <dbReference type="ARBA" id="ARBA00022475"/>
    </source>
</evidence>
<sequence length="256" mass="28475">MASRKTRRQRHNPVKNLLKWLATIIVIMLLAGGAYVGYAIHQAPTITESALKANPSPGDNQVYVTYDNIPDDYRNALISTEDRTFETNNGVSLSGVFNLVVSNIKARFGDGVARGGSSITQQLVKLTVFSTSKADQTPTRKIQEIYLALQLNKTHTKAQILEYYVNKIYEGHYQYGAQTIAYYYFGKPLSQLTLSQTAIIAGLGQSPSNFDLYSNPELVEKRRNIVLAAMLDNDKINHHEYEDAKATSVTAGLIPR</sequence>
<dbReference type="RefSeq" id="WP_003608548.1">
    <property type="nucleotide sequence ID" value="NZ_ALXH01000089.1"/>
</dbReference>
<comment type="caution">
    <text evidence="14">The sequence shown here is derived from an EMBL/GenBank/DDBJ whole genome shotgun (WGS) entry which is preliminary data.</text>
</comment>
<dbReference type="EC" id="2.4.99.28" evidence="9"/>
<evidence type="ECO:0000313" key="13">
    <source>
        <dbReference type="EMBL" id="MBJ7632286.1"/>
    </source>
</evidence>
<dbReference type="InterPro" id="IPR023346">
    <property type="entry name" value="Lysozyme-like_dom_sf"/>
</dbReference>
<organism evidence="14 15">
    <name type="scientific">Weissella confusa</name>
    <name type="common">Lactobacillus confusus</name>
    <dbReference type="NCBI Taxonomy" id="1583"/>
    <lineage>
        <taxon>Bacteria</taxon>
        <taxon>Bacillati</taxon>
        <taxon>Bacillota</taxon>
        <taxon>Bacilli</taxon>
        <taxon>Lactobacillales</taxon>
        <taxon>Lactobacillaceae</taxon>
        <taxon>Weissella</taxon>
    </lineage>
</organism>
<dbReference type="PANTHER" id="PTHR32282">
    <property type="entry name" value="BINDING PROTEIN TRANSPEPTIDASE, PUTATIVE-RELATED"/>
    <property type="match status" value="1"/>
</dbReference>
<dbReference type="SUPFAM" id="SSF53955">
    <property type="entry name" value="Lysozyme-like"/>
    <property type="match status" value="1"/>
</dbReference>
<evidence type="ECO:0000256" key="9">
    <source>
        <dbReference type="ARBA" id="ARBA00044770"/>
    </source>
</evidence>
<dbReference type="OrthoDB" id="9766909at2"/>
<dbReference type="AlphaFoldDB" id="A0A4Z0RWT5"/>
<keyword evidence="2" id="KW-1003">Cell membrane</keyword>
<dbReference type="Pfam" id="PF00912">
    <property type="entry name" value="Transgly"/>
    <property type="match status" value="1"/>
</dbReference>
<dbReference type="Gene3D" id="1.10.3810.10">
    <property type="entry name" value="Biosynthetic peptidoglycan transglycosylase-like"/>
    <property type="match status" value="1"/>
</dbReference>
<keyword evidence="5" id="KW-0133">Cell shape</keyword>
<keyword evidence="7 11" id="KW-0472">Membrane</keyword>
<dbReference type="EMBL" id="JAAOCP010000006">
    <property type="protein sequence ID" value="MBJ7638936.1"/>
    <property type="molecule type" value="Genomic_DNA"/>
</dbReference>
<keyword evidence="11" id="KW-1133">Transmembrane helix</keyword>
<dbReference type="Proteomes" id="UP000808038">
    <property type="component" value="Unassembled WGS sequence"/>
</dbReference>
<dbReference type="GO" id="GO:0009252">
    <property type="term" value="P:peptidoglycan biosynthetic process"/>
    <property type="evidence" value="ECO:0007669"/>
    <property type="project" value="UniProtKB-KW"/>
</dbReference>
<dbReference type="PANTHER" id="PTHR32282:SF11">
    <property type="entry name" value="PENICILLIN-BINDING PROTEIN 1B"/>
    <property type="match status" value="1"/>
</dbReference>
<reference evidence="14 15" key="2">
    <citation type="journal article" date="2021" name="Int. J. Food Microbiol.">
        <title>Safety demonstration of a microbial species for use in the food chain: Weissella confusa.</title>
        <authorList>
            <person name="Bourdichon F."/>
            <person name="Patrone V."/>
            <person name="Fontana A."/>
            <person name="Milani G."/>
            <person name="Morelli L."/>
        </authorList>
    </citation>
    <scope>NUCLEOTIDE SEQUENCE [LARGE SCALE GENOMIC DNA]</scope>
    <source>
        <strain evidence="13">CCUG 30943</strain>
        <strain evidence="14 15">CCUG 43002</strain>
    </source>
</reference>
<dbReference type="GO" id="GO:0008360">
    <property type="term" value="P:regulation of cell shape"/>
    <property type="evidence" value="ECO:0007669"/>
    <property type="project" value="UniProtKB-KW"/>
</dbReference>
<evidence type="ECO:0000256" key="10">
    <source>
        <dbReference type="ARBA" id="ARBA00049902"/>
    </source>
</evidence>
<dbReference type="GO" id="GO:0071555">
    <property type="term" value="P:cell wall organization"/>
    <property type="evidence" value="ECO:0007669"/>
    <property type="project" value="UniProtKB-KW"/>
</dbReference>
<evidence type="ECO:0000256" key="4">
    <source>
        <dbReference type="ARBA" id="ARBA00022679"/>
    </source>
</evidence>
<keyword evidence="6" id="KW-0573">Peptidoglycan synthesis</keyword>
<feature type="transmembrane region" description="Helical" evidence="11">
    <location>
        <begin position="20"/>
        <end position="40"/>
    </location>
</feature>
<comment type="subcellular location">
    <subcellularLocation>
        <location evidence="1">Cell membrane</location>
    </subcellularLocation>
</comment>
<dbReference type="GO" id="GO:0030288">
    <property type="term" value="C:outer membrane-bounded periplasmic space"/>
    <property type="evidence" value="ECO:0007669"/>
    <property type="project" value="TreeGrafter"/>
</dbReference>
<dbReference type="GO" id="GO:0008955">
    <property type="term" value="F:peptidoglycan glycosyltransferase activity"/>
    <property type="evidence" value="ECO:0007669"/>
    <property type="project" value="UniProtKB-EC"/>
</dbReference>
<accession>A0A4Z0RWT5</accession>
<evidence type="ECO:0000256" key="1">
    <source>
        <dbReference type="ARBA" id="ARBA00004236"/>
    </source>
</evidence>
<evidence type="ECO:0000256" key="6">
    <source>
        <dbReference type="ARBA" id="ARBA00022984"/>
    </source>
</evidence>
<keyword evidence="11" id="KW-0812">Transmembrane</keyword>
<dbReference type="EMBL" id="JAAOCX010000004">
    <property type="protein sequence ID" value="MBJ7632286.1"/>
    <property type="molecule type" value="Genomic_DNA"/>
</dbReference>
<keyword evidence="8" id="KW-0961">Cell wall biogenesis/degradation</keyword>
<gene>
    <name evidence="14" type="ORF">HAU20_05985</name>
    <name evidence="13" type="ORF">HAU43_04180</name>
</gene>
<evidence type="ECO:0000256" key="3">
    <source>
        <dbReference type="ARBA" id="ARBA00022676"/>
    </source>
</evidence>
<proteinExistence type="predicted"/>
<feature type="domain" description="Glycosyl transferase family 51" evidence="12">
    <location>
        <begin position="59"/>
        <end position="230"/>
    </location>
</feature>
<evidence type="ECO:0000256" key="5">
    <source>
        <dbReference type="ARBA" id="ARBA00022960"/>
    </source>
</evidence>
<evidence type="ECO:0000256" key="7">
    <source>
        <dbReference type="ARBA" id="ARBA00023136"/>
    </source>
</evidence>
<dbReference type="GO" id="GO:0005886">
    <property type="term" value="C:plasma membrane"/>
    <property type="evidence" value="ECO:0007669"/>
    <property type="project" value="UniProtKB-SubCell"/>
</dbReference>
<dbReference type="InterPro" id="IPR036950">
    <property type="entry name" value="PBP_transglycosylase"/>
</dbReference>
<evidence type="ECO:0000313" key="15">
    <source>
        <dbReference type="Proteomes" id="UP000728106"/>
    </source>
</evidence>
<protein>
    <recommendedName>
        <fullName evidence="9">peptidoglycan glycosyltransferase</fullName>
        <ecNumber evidence="9">2.4.99.28</ecNumber>
    </recommendedName>
</protein>
<keyword evidence="4" id="KW-0808">Transferase</keyword>
<evidence type="ECO:0000259" key="12">
    <source>
        <dbReference type="Pfam" id="PF00912"/>
    </source>
</evidence>
<dbReference type="InterPro" id="IPR050396">
    <property type="entry name" value="Glycosyltr_51/Transpeptidase"/>
</dbReference>
<dbReference type="Proteomes" id="UP000728106">
    <property type="component" value="Unassembled WGS sequence"/>
</dbReference>
<name>A0A4Z0RWT5_WEICO</name>
<dbReference type="InterPro" id="IPR001264">
    <property type="entry name" value="Glyco_trans_51"/>
</dbReference>
<dbReference type="GeneID" id="57977887"/>
<evidence type="ECO:0000313" key="14">
    <source>
        <dbReference type="EMBL" id="MBJ7638936.1"/>
    </source>
</evidence>
<evidence type="ECO:0000256" key="8">
    <source>
        <dbReference type="ARBA" id="ARBA00023316"/>
    </source>
</evidence>
<comment type="catalytic activity">
    <reaction evidence="10">
        <text>[GlcNAc-(1-&gt;4)-Mur2Ac(oyl-L-Ala-gamma-D-Glu-L-Lys-D-Ala-D-Ala)](n)-di-trans,octa-cis-undecaprenyl diphosphate + beta-D-GlcNAc-(1-&gt;4)-Mur2Ac(oyl-L-Ala-gamma-D-Glu-L-Lys-D-Ala-D-Ala)-di-trans,octa-cis-undecaprenyl diphosphate = [GlcNAc-(1-&gt;4)-Mur2Ac(oyl-L-Ala-gamma-D-Glu-L-Lys-D-Ala-D-Ala)](n+1)-di-trans,octa-cis-undecaprenyl diphosphate + di-trans,octa-cis-undecaprenyl diphosphate + H(+)</text>
        <dbReference type="Rhea" id="RHEA:23708"/>
        <dbReference type="Rhea" id="RHEA-COMP:9602"/>
        <dbReference type="Rhea" id="RHEA-COMP:9603"/>
        <dbReference type="ChEBI" id="CHEBI:15378"/>
        <dbReference type="ChEBI" id="CHEBI:58405"/>
        <dbReference type="ChEBI" id="CHEBI:60033"/>
        <dbReference type="ChEBI" id="CHEBI:78435"/>
        <dbReference type="EC" id="2.4.99.28"/>
    </reaction>
</comment>
<evidence type="ECO:0000256" key="11">
    <source>
        <dbReference type="SAM" id="Phobius"/>
    </source>
</evidence>
<reference evidence="14" key="1">
    <citation type="submission" date="2020-02" db="EMBL/GenBank/DDBJ databases">
        <authorList>
            <person name="Fontana A."/>
            <person name="Patrone V."/>
            <person name="Morelli L."/>
        </authorList>
    </citation>
    <scope>NUCLEOTIDE SEQUENCE</scope>
    <source>
        <strain evidence="13">CCUG 30943</strain>
        <strain evidence="14">CCUG 43002</strain>
    </source>
</reference>
<keyword evidence="3" id="KW-0328">Glycosyltransferase</keyword>
<keyword evidence="15" id="KW-1185">Reference proteome</keyword>